<dbReference type="InterPro" id="IPR005269">
    <property type="entry name" value="LOG"/>
</dbReference>
<proteinExistence type="inferred from homology"/>
<dbReference type="EC" id="3.2.2.n1" evidence="2"/>
<reference evidence="4" key="2">
    <citation type="journal article" date="2021" name="PeerJ">
        <title>Extensive microbial diversity within the chicken gut microbiome revealed by metagenomics and culture.</title>
        <authorList>
            <person name="Gilroy R."/>
            <person name="Ravi A."/>
            <person name="Getino M."/>
            <person name="Pursley I."/>
            <person name="Horton D.L."/>
            <person name="Alikhan N.F."/>
            <person name="Baker D."/>
            <person name="Gharbi K."/>
            <person name="Hall N."/>
            <person name="Watson M."/>
            <person name="Adriaenssens E.M."/>
            <person name="Foster-Nyarko E."/>
            <person name="Jarju S."/>
            <person name="Secka A."/>
            <person name="Antonio M."/>
            <person name="Oren A."/>
            <person name="Chaudhuri R.R."/>
            <person name="La Ragione R."/>
            <person name="Hildebrand F."/>
            <person name="Pallen M.J."/>
        </authorList>
    </citation>
    <scope>NUCLEOTIDE SEQUENCE</scope>
    <source>
        <strain evidence="4">ChiGjej1B1-2707</strain>
    </source>
</reference>
<dbReference type="PANTHER" id="PTHR31223">
    <property type="entry name" value="LOG FAMILY PROTEIN YJL055W"/>
    <property type="match status" value="1"/>
</dbReference>
<evidence type="ECO:0000256" key="3">
    <source>
        <dbReference type="SAM" id="MobiDB-lite"/>
    </source>
</evidence>
<comment type="similarity">
    <text evidence="1 2">Belongs to the LOG family.</text>
</comment>
<dbReference type="SUPFAM" id="SSF102405">
    <property type="entry name" value="MCP/YpsA-like"/>
    <property type="match status" value="1"/>
</dbReference>
<evidence type="ECO:0000256" key="2">
    <source>
        <dbReference type="RuleBase" id="RU363015"/>
    </source>
</evidence>
<sequence>MNITVYCGSNPGKNPRFAETALELGKWLAAEGHTLIYGGSSVGLMGIVSRTVLDAGNPVIGVEPQFFIDAGVAQHDLTKLYAVETMSERKALMIELGEVFVALPGGVGTLEEISEIMSRIRLGLGPHECYLLDIDGFFAPLKALLDNFLAEGFIAPADLERFHFPESVQELAELVAQRQANPAEPLVTATELNPGPSSRPISRS</sequence>
<feature type="compositionally biased region" description="Polar residues" evidence="3">
    <location>
        <begin position="195"/>
        <end position="204"/>
    </location>
</feature>
<comment type="catalytic activity">
    <reaction evidence="2">
        <text>N(6)-(dimethylallyl)adenosine 5'-phosphate + H2O = N(6)-dimethylallyladenine + D-ribose 5-phosphate</text>
        <dbReference type="Rhea" id="RHEA:48560"/>
        <dbReference type="ChEBI" id="CHEBI:15377"/>
        <dbReference type="ChEBI" id="CHEBI:17660"/>
        <dbReference type="ChEBI" id="CHEBI:57526"/>
        <dbReference type="ChEBI" id="CHEBI:78346"/>
        <dbReference type="EC" id="3.2.2.n1"/>
    </reaction>
</comment>
<keyword evidence="2" id="KW-0378">Hydrolase</keyword>
<comment type="caution">
    <text evidence="4">The sequence shown here is derived from an EMBL/GenBank/DDBJ whole genome shotgun (WGS) entry which is preliminary data.</text>
</comment>
<dbReference type="GO" id="GO:0016799">
    <property type="term" value="F:hydrolase activity, hydrolyzing N-glycosyl compounds"/>
    <property type="evidence" value="ECO:0007669"/>
    <property type="project" value="TreeGrafter"/>
</dbReference>
<gene>
    <name evidence="4" type="ORF">IAA69_03210</name>
</gene>
<dbReference type="EMBL" id="DVGB01000039">
    <property type="protein sequence ID" value="HIR01252.1"/>
    <property type="molecule type" value="Genomic_DNA"/>
</dbReference>
<dbReference type="InterPro" id="IPR031100">
    <property type="entry name" value="LOG_fam"/>
</dbReference>
<protein>
    <recommendedName>
        <fullName evidence="2">Cytokinin riboside 5'-monophosphate phosphoribohydrolase</fullName>
        <ecNumber evidence="2">3.2.2.n1</ecNumber>
    </recommendedName>
</protein>
<dbReference type="AlphaFoldDB" id="A0A9D0ZZH7"/>
<dbReference type="Proteomes" id="UP000824261">
    <property type="component" value="Unassembled WGS sequence"/>
</dbReference>
<evidence type="ECO:0000313" key="4">
    <source>
        <dbReference type="EMBL" id="HIR01252.1"/>
    </source>
</evidence>
<dbReference type="Gene3D" id="3.40.50.450">
    <property type="match status" value="1"/>
</dbReference>
<dbReference type="GO" id="GO:0005829">
    <property type="term" value="C:cytosol"/>
    <property type="evidence" value="ECO:0007669"/>
    <property type="project" value="TreeGrafter"/>
</dbReference>
<dbReference type="NCBIfam" id="TIGR00730">
    <property type="entry name" value="Rossman fold protein, TIGR00730 family"/>
    <property type="match status" value="1"/>
</dbReference>
<evidence type="ECO:0000313" key="5">
    <source>
        <dbReference type="Proteomes" id="UP000824261"/>
    </source>
</evidence>
<dbReference type="GO" id="GO:0009691">
    <property type="term" value="P:cytokinin biosynthetic process"/>
    <property type="evidence" value="ECO:0007669"/>
    <property type="project" value="UniProtKB-UniRule"/>
</dbReference>
<accession>A0A9D0ZZH7</accession>
<comment type="catalytic activity">
    <reaction evidence="2">
        <text>9-ribosyl-trans-zeatin 5'-phosphate + H2O = trans-zeatin + D-ribose 5-phosphate</text>
        <dbReference type="Rhea" id="RHEA:48564"/>
        <dbReference type="ChEBI" id="CHEBI:15377"/>
        <dbReference type="ChEBI" id="CHEBI:16522"/>
        <dbReference type="ChEBI" id="CHEBI:78346"/>
        <dbReference type="ChEBI" id="CHEBI:87947"/>
        <dbReference type="EC" id="3.2.2.n1"/>
    </reaction>
</comment>
<dbReference type="Pfam" id="PF03641">
    <property type="entry name" value="Lysine_decarbox"/>
    <property type="match status" value="1"/>
</dbReference>
<name>A0A9D0ZZH7_9ACTN</name>
<keyword evidence="2" id="KW-0203">Cytokinin biosynthesis</keyword>
<reference evidence="4" key="1">
    <citation type="submission" date="2020-10" db="EMBL/GenBank/DDBJ databases">
        <authorList>
            <person name="Gilroy R."/>
        </authorList>
    </citation>
    <scope>NUCLEOTIDE SEQUENCE</scope>
    <source>
        <strain evidence="4">ChiGjej1B1-2707</strain>
    </source>
</reference>
<organism evidence="4 5">
    <name type="scientific">Candidatus Aveggerthella stercoripullorum</name>
    <dbReference type="NCBI Taxonomy" id="2840688"/>
    <lineage>
        <taxon>Bacteria</taxon>
        <taxon>Bacillati</taxon>
        <taxon>Actinomycetota</taxon>
        <taxon>Coriobacteriia</taxon>
        <taxon>Eggerthellales</taxon>
        <taxon>Eggerthellaceae</taxon>
        <taxon>Eggerthellaceae incertae sedis</taxon>
        <taxon>Candidatus Aveggerthella</taxon>
    </lineage>
</organism>
<feature type="region of interest" description="Disordered" evidence="3">
    <location>
        <begin position="183"/>
        <end position="204"/>
    </location>
</feature>
<dbReference type="PANTHER" id="PTHR31223:SF70">
    <property type="entry name" value="LOG FAMILY PROTEIN YJL055W"/>
    <property type="match status" value="1"/>
</dbReference>
<evidence type="ECO:0000256" key="1">
    <source>
        <dbReference type="ARBA" id="ARBA00006763"/>
    </source>
</evidence>